<comment type="similarity">
    <text evidence="1">Belongs to the AHA1 family.</text>
</comment>
<accession>A0A517SBJ2</accession>
<organism evidence="3 4">
    <name type="scientific">Caulifigura coniformis</name>
    <dbReference type="NCBI Taxonomy" id="2527983"/>
    <lineage>
        <taxon>Bacteria</taxon>
        <taxon>Pseudomonadati</taxon>
        <taxon>Planctomycetota</taxon>
        <taxon>Planctomycetia</taxon>
        <taxon>Planctomycetales</taxon>
        <taxon>Planctomycetaceae</taxon>
        <taxon>Caulifigura</taxon>
    </lineage>
</organism>
<dbReference type="InterPro" id="IPR023393">
    <property type="entry name" value="START-like_dom_sf"/>
</dbReference>
<dbReference type="InterPro" id="IPR013538">
    <property type="entry name" value="ASHA1/2-like_C"/>
</dbReference>
<evidence type="ECO:0000256" key="1">
    <source>
        <dbReference type="ARBA" id="ARBA00006817"/>
    </source>
</evidence>
<dbReference type="Gene3D" id="3.30.530.20">
    <property type="match status" value="1"/>
</dbReference>
<dbReference type="EMBL" id="CP036271">
    <property type="protein sequence ID" value="QDT53493.1"/>
    <property type="molecule type" value="Genomic_DNA"/>
</dbReference>
<proteinExistence type="inferred from homology"/>
<name>A0A517SBJ2_9PLAN</name>
<dbReference type="CDD" id="cd07814">
    <property type="entry name" value="SRPBCC_CalC_Aha1-like"/>
    <property type="match status" value="1"/>
</dbReference>
<evidence type="ECO:0000313" key="3">
    <source>
        <dbReference type="EMBL" id="QDT53493.1"/>
    </source>
</evidence>
<dbReference type="Proteomes" id="UP000315700">
    <property type="component" value="Chromosome"/>
</dbReference>
<gene>
    <name evidence="3" type="ORF">Pan44_15150</name>
</gene>
<sequence length="265" mass="29147">MPLKNDGSGKRWVEMEVVVPGAPEDVWNAMATGQGNTAWFTRTEIDGGIGGEIRFDFGADGASKGEVTVWEPPLRFGYVERDWLEGAPPVATEISIIRRPGGTCLMRMEHSLSSSSDDWDSHLEGFEKGWPVFFEVLRRYLQHFAGRPAALLRVDSGGTGEELDLWVKLTTALNLAGANSGERRESPRLAGVVELVQQDDKFRHVMLRIDRPSEGIAVVGTYQRGGEARGVVLLYLYGEGAAGTVQQLQEEWSAWIKGLLGEGRS</sequence>
<feature type="domain" description="Activator of Hsp90 ATPase homologue 1/2-like C-terminal" evidence="2">
    <location>
        <begin position="23"/>
        <end position="141"/>
    </location>
</feature>
<protein>
    <recommendedName>
        <fullName evidence="2">Activator of Hsp90 ATPase homologue 1/2-like C-terminal domain-containing protein</fullName>
    </recommendedName>
</protein>
<dbReference type="Pfam" id="PF08327">
    <property type="entry name" value="AHSA1"/>
    <property type="match status" value="1"/>
</dbReference>
<dbReference type="InParanoid" id="A0A517SBJ2"/>
<dbReference type="RefSeq" id="WP_197453920.1">
    <property type="nucleotide sequence ID" value="NZ_CP036271.1"/>
</dbReference>
<dbReference type="SUPFAM" id="SSF55961">
    <property type="entry name" value="Bet v1-like"/>
    <property type="match status" value="1"/>
</dbReference>
<evidence type="ECO:0000313" key="4">
    <source>
        <dbReference type="Proteomes" id="UP000315700"/>
    </source>
</evidence>
<keyword evidence="4" id="KW-1185">Reference proteome</keyword>
<dbReference type="KEGG" id="ccos:Pan44_15150"/>
<evidence type="ECO:0000259" key="2">
    <source>
        <dbReference type="Pfam" id="PF08327"/>
    </source>
</evidence>
<reference evidence="3 4" key="1">
    <citation type="submission" date="2019-02" db="EMBL/GenBank/DDBJ databases">
        <title>Deep-cultivation of Planctomycetes and their phenomic and genomic characterization uncovers novel biology.</title>
        <authorList>
            <person name="Wiegand S."/>
            <person name="Jogler M."/>
            <person name="Boedeker C."/>
            <person name="Pinto D."/>
            <person name="Vollmers J."/>
            <person name="Rivas-Marin E."/>
            <person name="Kohn T."/>
            <person name="Peeters S.H."/>
            <person name="Heuer A."/>
            <person name="Rast P."/>
            <person name="Oberbeckmann S."/>
            <person name="Bunk B."/>
            <person name="Jeske O."/>
            <person name="Meyerdierks A."/>
            <person name="Storesund J.E."/>
            <person name="Kallscheuer N."/>
            <person name="Luecker S."/>
            <person name="Lage O.M."/>
            <person name="Pohl T."/>
            <person name="Merkel B.J."/>
            <person name="Hornburger P."/>
            <person name="Mueller R.-W."/>
            <person name="Bruemmer F."/>
            <person name="Labrenz M."/>
            <person name="Spormann A.M."/>
            <person name="Op den Camp H."/>
            <person name="Overmann J."/>
            <person name="Amann R."/>
            <person name="Jetten M.S.M."/>
            <person name="Mascher T."/>
            <person name="Medema M.H."/>
            <person name="Devos D.P."/>
            <person name="Kaster A.-K."/>
            <person name="Ovreas L."/>
            <person name="Rohde M."/>
            <person name="Galperin M.Y."/>
            <person name="Jogler C."/>
        </authorList>
    </citation>
    <scope>NUCLEOTIDE SEQUENCE [LARGE SCALE GENOMIC DNA]</scope>
    <source>
        <strain evidence="3 4">Pan44</strain>
    </source>
</reference>
<dbReference type="AlphaFoldDB" id="A0A517SBJ2"/>